<evidence type="ECO:0000256" key="5">
    <source>
        <dbReference type="ARBA" id="ARBA00022989"/>
    </source>
</evidence>
<dbReference type="InterPro" id="IPR005821">
    <property type="entry name" value="Ion_trans_dom"/>
</dbReference>
<keyword evidence="6 10" id="KW-0040">ANK repeat</keyword>
<dbReference type="GO" id="GO:0034703">
    <property type="term" value="C:cation channel complex"/>
    <property type="evidence" value="ECO:0007669"/>
    <property type="project" value="UniProtKB-ARBA"/>
</dbReference>
<protein>
    <submittedName>
        <fullName evidence="14">Transient-receptor-potential-like protein</fullName>
    </submittedName>
</protein>
<dbReference type="SMART" id="SM01420">
    <property type="entry name" value="TRP_2"/>
    <property type="match status" value="1"/>
</dbReference>
<dbReference type="Pfam" id="PF00520">
    <property type="entry name" value="Ion_trans"/>
    <property type="match status" value="1"/>
</dbReference>
<keyword evidence="14" id="KW-0675">Receptor</keyword>
<evidence type="ECO:0000256" key="2">
    <source>
        <dbReference type="ARBA" id="ARBA00022448"/>
    </source>
</evidence>
<dbReference type="GO" id="GO:0070679">
    <property type="term" value="F:inositol 1,4,5 trisphosphate binding"/>
    <property type="evidence" value="ECO:0007669"/>
    <property type="project" value="TreeGrafter"/>
</dbReference>
<dbReference type="GO" id="GO:0015279">
    <property type="term" value="F:store-operated calcium channel activity"/>
    <property type="evidence" value="ECO:0007669"/>
    <property type="project" value="TreeGrafter"/>
</dbReference>
<dbReference type="InterPro" id="IPR036770">
    <property type="entry name" value="Ankyrin_rpt-contain_sf"/>
</dbReference>
<evidence type="ECO:0000256" key="12">
    <source>
        <dbReference type="SAM" id="Phobius"/>
    </source>
</evidence>
<name>A0A6A4VQ14_AMPAM</name>
<feature type="compositionally biased region" description="Basic and acidic residues" evidence="11">
    <location>
        <begin position="1396"/>
        <end position="1407"/>
    </location>
</feature>
<evidence type="ECO:0000313" key="14">
    <source>
        <dbReference type="EMBL" id="KAF0293510.1"/>
    </source>
</evidence>
<dbReference type="InterPro" id="IPR013555">
    <property type="entry name" value="TRP_dom"/>
</dbReference>
<evidence type="ECO:0000256" key="10">
    <source>
        <dbReference type="PROSITE-ProRule" id="PRU00023"/>
    </source>
</evidence>
<organism evidence="14 15">
    <name type="scientific">Amphibalanus amphitrite</name>
    <name type="common">Striped barnacle</name>
    <name type="synonym">Balanus amphitrite</name>
    <dbReference type="NCBI Taxonomy" id="1232801"/>
    <lineage>
        <taxon>Eukaryota</taxon>
        <taxon>Metazoa</taxon>
        <taxon>Ecdysozoa</taxon>
        <taxon>Arthropoda</taxon>
        <taxon>Crustacea</taxon>
        <taxon>Multicrustacea</taxon>
        <taxon>Cirripedia</taxon>
        <taxon>Thoracica</taxon>
        <taxon>Thoracicalcarea</taxon>
        <taxon>Balanomorpha</taxon>
        <taxon>Balanoidea</taxon>
        <taxon>Balanidae</taxon>
        <taxon>Amphibalaninae</taxon>
        <taxon>Amphibalanus</taxon>
    </lineage>
</organism>
<keyword evidence="8 12" id="KW-0472">Membrane</keyword>
<dbReference type="Proteomes" id="UP000440578">
    <property type="component" value="Unassembled WGS sequence"/>
</dbReference>
<feature type="transmembrane region" description="Helical" evidence="12">
    <location>
        <begin position="961"/>
        <end position="984"/>
    </location>
</feature>
<evidence type="ECO:0000313" key="15">
    <source>
        <dbReference type="Proteomes" id="UP000440578"/>
    </source>
</evidence>
<dbReference type="OrthoDB" id="6353000at2759"/>
<feature type="transmembrane region" description="Helical" evidence="12">
    <location>
        <begin position="1081"/>
        <end position="1101"/>
    </location>
</feature>
<dbReference type="InterPro" id="IPR002110">
    <property type="entry name" value="Ankyrin_rpt"/>
</dbReference>
<keyword evidence="15" id="KW-1185">Reference proteome</keyword>
<evidence type="ECO:0000256" key="6">
    <source>
        <dbReference type="ARBA" id="ARBA00023043"/>
    </source>
</evidence>
<dbReference type="EMBL" id="VIIS01001742">
    <property type="protein sequence ID" value="KAF0293510.1"/>
    <property type="molecule type" value="Genomic_DNA"/>
</dbReference>
<evidence type="ECO:0000256" key="9">
    <source>
        <dbReference type="ARBA" id="ARBA00023303"/>
    </source>
</evidence>
<evidence type="ECO:0000256" key="7">
    <source>
        <dbReference type="ARBA" id="ARBA00023065"/>
    </source>
</evidence>
<dbReference type="Pfam" id="PF08344">
    <property type="entry name" value="TRP_2"/>
    <property type="match status" value="1"/>
</dbReference>
<reference evidence="14 15" key="1">
    <citation type="submission" date="2019-07" db="EMBL/GenBank/DDBJ databases">
        <title>Draft genome assembly of a fouling barnacle, Amphibalanus amphitrite (Darwin, 1854): The first reference genome for Thecostraca.</title>
        <authorList>
            <person name="Kim W."/>
        </authorList>
    </citation>
    <scope>NUCLEOTIDE SEQUENCE [LARGE SCALE GENOMIC DNA]</scope>
    <source>
        <strain evidence="14">SNU_AA5</strain>
        <tissue evidence="14">Soma without cirri and trophi</tissue>
    </source>
</reference>
<keyword evidence="7" id="KW-0406">Ion transport</keyword>
<dbReference type="Gene3D" id="1.25.40.20">
    <property type="entry name" value="Ankyrin repeat-containing domain"/>
    <property type="match status" value="2"/>
</dbReference>
<dbReference type="PROSITE" id="PS50088">
    <property type="entry name" value="ANK_REPEAT"/>
    <property type="match status" value="1"/>
</dbReference>
<feature type="transmembrane region" description="Helical" evidence="12">
    <location>
        <begin position="845"/>
        <end position="864"/>
    </location>
</feature>
<evidence type="ECO:0000256" key="8">
    <source>
        <dbReference type="ARBA" id="ARBA00023136"/>
    </source>
</evidence>
<evidence type="ECO:0000256" key="1">
    <source>
        <dbReference type="ARBA" id="ARBA00004141"/>
    </source>
</evidence>
<gene>
    <name evidence="14" type="primary">trp-1_2</name>
    <name evidence="14" type="ORF">FJT64_000845</name>
</gene>
<dbReference type="GO" id="GO:0007338">
    <property type="term" value="P:single fertilization"/>
    <property type="evidence" value="ECO:0007669"/>
    <property type="project" value="TreeGrafter"/>
</dbReference>
<dbReference type="GO" id="GO:0005886">
    <property type="term" value="C:plasma membrane"/>
    <property type="evidence" value="ECO:0007669"/>
    <property type="project" value="TreeGrafter"/>
</dbReference>
<evidence type="ECO:0000259" key="13">
    <source>
        <dbReference type="SMART" id="SM01420"/>
    </source>
</evidence>
<dbReference type="PANTHER" id="PTHR10117:SF80">
    <property type="entry name" value="TRANSIENT-RECEPTOR-POTENTIAL-LIKE PROTEIN"/>
    <property type="match status" value="1"/>
</dbReference>
<dbReference type="SMR" id="A0A6A4VQ14"/>
<feature type="repeat" description="ANK" evidence="10">
    <location>
        <begin position="22"/>
        <end position="54"/>
    </location>
</feature>
<feature type="domain" description="Transient receptor ion channel" evidence="13">
    <location>
        <begin position="638"/>
        <end position="700"/>
    </location>
</feature>
<evidence type="ECO:0000256" key="4">
    <source>
        <dbReference type="ARBA" id="ARBA00022737"/>
    </source>
</evidence>
<dbReference type="SMART" id="SM00248">
    <property type="entry name" value="ANK"/>
    <property type="match status" value="6"/>
</dbReference>
<evidence type="ECO:0000256" key="3">
    <source>
        <dbReference type="ARBA" id="ARBA00022692"/>
    </source>
</evidence>
<keyword evidence="5 12" id="KW-1133">Transmembrane helix</keyword>
<comment type="caution">
    <text evidence="14">The sequence shown here is derived from an EMBL/GenBank/DDBJ whole genome shotgun (WGS) entry which is preliminary data.</text>
</comment>
<keyword evidence="9" id="KW-0407">Ion channel</keyword>
<evidence type="ECO:0000256" key="11">
    <source>
        <dbReference type="SAM" id="MobiDB-lite"/>
    </source>
</evidence>
<dbReference type="NCBIfam" id="TIGR00870">
    <property type="entry name" value="trp"/>
    <property type="match status" value="1"/>
</dbReference>
<feature type="region of interest" description="Disordered" evidence="11">
    <location>
        <begin position="1369"/>
        <end position="1407"/>
    </location>
</feature>
<keyword evidence="3 12" id="KW-0812">Transmembrane</keyword>
<keyword evidence="4" id="KW-0677">Repeat</keyword>
<proteinExistence type="predicted"/>
<dbReference type="Pfam" id="PF12796">
    <property type="entry name" value="Ank_2"/>
    <property type="match status" value="2"/>
</dbReference>
<feature type="transmembrane region" description="Helical" evidence="12">
    <location>
        <begin position="1004"/>
        <end position="1029"/>
    </location>
</feature>
<feature type="transmembrane region" description="Helical" evidence="12">
    <location>
        <begin position="806"/>
        <end position="829"/>
    </location>
</feature>
<feature type="region of interest" description="Disordered" evidence="11">
    <location>
        <begin position="1322"/>
        <end position="1342"/>
    </location>
</feature>
<sequence>MLPAVIVLREAGVSVDLTTAKFQQTAAHIAAFSGADHCLKYLVHFGCNVNKQDYLGETPLHKAARSGSVACGRVLAADGRALPHLLNTSGQTAAALAAACGHSEMAACLSEYESSCGHPRTDGATAVSHYVQLAPPASCSAQPALNGGLVPEQATAGGPWCYQPPPHADAAEGMEMEVSAGEPGRFTIRHEPCAGHQVFRVSVGEQSSGEITNGWHGNGDIAGGCVNGFGKRSCEQAAPEDIKRRRLIGSRVTRSVAADAGAGGGGGGGGQWRVSDAAVAPRVPPSVVPRVTSAAGIPGAEEDPIEPQDRVSLLGTLARAMYLGQENQERHGGMYFTRLSVGAPEQQWRGHHGGCELPLQPPLWWMAGPLPSHIQMQRLSDPRERQFLYRGGTVHPSSLRQMQRLSDPRERQFLYRDATMQRLSDPRERQFLYRGATVHPSSLRQMQRLSDPRERQFLYRGATVHPSSLRQMQRLSDPRERQFPYRGATMQRLSDPRERQFLEAAERGDMATMVRLASEPEPVNVNCTDMLGRSALLIAVDNENAEIVEMLLKYEAVITGNALMHAIAEGSYKIVELIVQHPSIQSDMLSSPLPPSERSDAPPGVSPIMMAAQCNQFEILQLFLSYGAFIRRPHASDCGCRPCTEEIQEDRLRRSLCRIQTYRALSGPAWISLTSEDPILEAFRLSWELTELSRRENEFHQTYQQLSDQCKRYACDLLEQCRSSEEVLAVLDRRTPGEDLVAGEDGEEGEDTDWPAAEDERPAALSRLRLAIRYEQKQFVAHSHSQQMLMSVWYTGLPLWRGRNPLLKVLICAVIVLLIPLLSVLYLLFPRSRVGRAIRSPFMKFIYHSASFCFFLLLLVLASMRPEGDERSHENIRGPKPSPVEWLIIFWVAGMVWAECKQLWDEGLSGYVRQWWNWLDFVMLSIYICSFSLRAVAYFQIRSGSYGCREMDRLLWPINDPTLIAEGLFAVASVFSFARIIYLFQTNPHLGPLQISLGCMIIDIIKFLFIFFLILTSFACGLNQLYWYYRHTPGNNSGGELFRTIGTSYTTLLWSLFGQIPVQALDQRRHQTVTHLLGQTLLGAYLIMAVTVMVNMLIAMMSRSFQIVEDHADREWKFARSQLWMSYFEQGSSLPPPFNMVVSPKWVWYAVRWRFLLRAGSRDSEADRAEDSCGGAGGAGRQRVSATTSVSTAEVAFECQVPYSEVMRRLVSRYIFHFKNQHRHSGANEDDFMEIKQDISSLRYELREDRKREASRNYRNLDNLRRDIVTLFREELGGGLNVPPDGRAYSSDCGPDTIYRKPSRRGRTSLTAHSQQLSLDLGLLGRPEGGGGAAEPTPLRSPDVSVTTLASLRQLVRREVELLARQPAALTVPAPPAQQSLDPSAGAEAQRLRRQMSMDHHEPPRPG</sequence>
<dbReference type="PRINTS" id="PR01097">
    <property type="entry name" value="TRNSRECEPTRP"/>
</dbReference>
<feature type="transmembrane region" description="Helical" evidence="12">
    <location>
        <begin position="921"/>
        <end position="941"/>
    </location>
</feature>
<comment type="subcellular location">
    <subcellularLocation>
        <location evidence="1">Membrane</location>
        <topology evidence="1">Multi-pass membrane protein</topology>
    </subcellularLocation>
</comment>
<dbReference type="PANTHER" id="PTHR10117">
    <property type="entry name" value="TRANSIENT RECEPTOR POTENTIAL CHANNEL"/>
    <property type="match status" value="1"/>
</dbReference>
<dbReference type="InterPro" id="IPR002153">
    <property type="entry name" value="TRPC_channel"/>
</dbReference>
<keyword evidence="2" id="KW-0813">Transport</keyword>
<dbReference type="GO" id="GO:0051480">
    <property type="term" value="P:regulation of cytosolic calcium ion concentration"/>
    <property type="evidence" value="ECO:0007669"/>
    <property type="project" value="TreeGrafter"/>
</dbReference>
<accession>A0A6A4VQ14</accession>
<dbReference type="SUPFAM" id="SSF48403">
    <property type="entry name" value="Ankyrin repeat"/>
    <property type="match status" value="1"/>
</dbReference>